<dbReference type="GO" id="GO:1990904">
    <property type="term" value="C:ribonucleoprotein complex"/>
    <property type="evidence" value="ECO:0007669"/>
    <property type="project" value="UniProtKB-KW"/>
</dbReference>
<dbReference type="Proteomes" id="UP000176282">
    <property type="component" value="Unassembled WGS sequence"/>
</dbReference>
<sequence length="110" mass="12479">MKKDIHPQVNSVVFVDTSCGVEFVTTSTLSSDRTREINGVSHFIIPIEISSASHPFYTGKQMLIDTARRVEKFEERMKKQEKVAAKRKGKKTKHAVRAAKEKTEDTEKEA</sequence>
<feature type="compositionally biased region" description="Basic and acidic residues" evidence="4">
    <location>
        <begin position="98"/>
        <end position="110"/>
    </location>
</feature>
<protein>
    <recommendedName>
        <fullName evidence="3">50S ribosomal protein L31</fullName>
    </recommendedName>
</protein>
<accession>A0A1F6M2N1</accession>
<comment type="caution">
    <text evidence="5">The sequence shown here is derived from an EMBL/GenBank/DDBJ whole genome shotgun (WGS) entry which is preliminary data.</text>
</comment>
<dbReference type="EMBL" id="MFQB01000042">
    <property type="protein sequence ID" value="OGH65912.1"/>
    <property type="molecule type" value="Genomic_DNA"/>
</dbReference>
<feature type="region of interest" description="Disordered" evidence="4">
    <location>
        <begin position="82"/>
        <end position="110"/>
    </location>
</feature>
<dbReference type="InterPro" id="IPR034704">
    <property type="entry name" value="Ribosomal_bL28/bL31-like_sf"/>
</dbReference>
<dbReference type="AlphaFoldDB" id="A0A1F6M2N1"/>
<dbReference type="SUPFAM" id="SSF143800">
    <property type="entry name" value="L28p-like"/>
    <property type="match status" value="1"/>
</dbReference>
<dbReference type="PANTHER" id="PTHR33280:SF1">
    <property type="entry name" value="LARGE RIBOSOMAL SUBUNIT PROTEIN BL31C"/>
    <property type="match status" value="1"/>
</dbReference>
<keyword evidence="1 3" id="KW-0689">Ribosomal protein</keyword>
<organism evidence="5 6">
    <name type="scientific">Candidatus Magasanikbacteria bacterium RIFCSPHIGHO2_02_FULL_47_14</name>
    <dbReference type="NCBI Taxonomy" id="1798680"/>
    <lineage>
        <taxon>Bacteria</taxon>
        <taxon>Candidatus Magasanikiibacteriota</taxon>
    </lineage>
</organism>
<evidence type="ECO:0000313" key="5">
    <source>
        <dbReference type="EMBL" id="OGH65912.1"/>
    </source>
</evidence>
<comment type="similarity">
    <text evidence="3">Belongs to the bacterial ribosomal protein bL31 family.</text>
</comment>
<gene>
    <name evidence="5" type="ORF">A3J66_04255</name>
</gene>
<evidence type="ECO:0000256" key="3">
    <source>
        <dbReference type="RuleBase" id="RU000564"/>
    </source>
</evidence>
<proteinExistence type="inferred from homology"/>
<evidence type="ECO:0000256" key="4">
    <source>
        <dbReference type="SAM" id="MobiDB-lite"/>
    </source>
</evidence>
<reference evidence="5 6" key="1">
    <citation type="journal article" date="2016" name="Nat. Commun.">
        <title>Thousands of microbial genomes shed light on interconnected biogeochemical processes in an aquifer system.</title>
        <authorList>
            <person name="Anantharaman K."/>
            <person name="Brown C.T."/>
            <person name="Hug L.A."/>
            <person name="Sharon I."/>
            <person name="Castelle C.J."/>
            <person name="Probst A.J."/>
            <person name="Thomas B.C."/>
            <person name="Singh A."/>
            <person name="Wilkins M.J."/>
            <person name="Karaoz U."/>
            <person name="Brodie E.L."/>
            <person name="Williams K.H."/>
            <person name="Hubbard S.S."/>
            <person name="Banfield J.F."/>
        </authorList>
    </citation>
    <scope>NUCLEOTIDE SEQUENCE [LARGE SCALE GENOMIC DNA]</scope>
</reference>
<dbReference type="Pfam" id="PF01197">
    <property type="entry name" value="Ribosomal_L31"/>
    <property type="match status" value="1"/>
</dbReference>
<name>A0A1F6M2N1_9BACT</name>
<dbReference type="PANTHER" id="PTHR33280">
    <property type="entry name" value="50S RIBOSOMAL PROTEIN L31, CHLOROPLASTIC"/>
    <property type="match status" value="1"/>
</dbReference>
<dbReference type="PRINTS" id="PR01249">
    <property type="entry name" value="RIBOSOMALL31"/>
</dbReference>
<dbReference type="STRING" id="1798680.A3J66_04255"/>
<feature type="compositionally biased region" description="Basic residues" evidence="4">
    <location>
        <begin position="85"/>
        <end position="97"/>
    </location>
</feature>
<evidence type="ECO:0000256" key="1">
    <source>
        <dbReference type="ARBA" id="ARBA00022980"/>
    </source>
</evidence>
<dbReference type="Gene3D" id="4.10.830.30">
    <property type="entry name" value="Ribosomal protein L31"/>
    <property type="match status" value="1"/>
</dbReference>
<dbReference type="GO" id="GO:0003735">
    <property type="term" value="F:structural constituent of ribosome"/>
    <property type="evidence" value="ECO:0007669"/>
    <property type="project" value="InterPro"/>
</dbReference>
<keyword evidence="2 3" id="KW-0687">Ribonucleoprotein</keyword>
<dbReference type="InterPro" id="IPR002150">
    <property type="entry name" value="Ribosomal_bL31"/>
</dbReference>
<dbReference type="NCBIfam" id="TIGR00105">
    <property type="entry name" value="L31"/>
    <property type="match status" value="1"/>
</dbReference>
<dbReference type="GO" id="GO:0006412">
    <property type="term" value="P:translation"/>
    <property type="evidence" value="ECO:0007669"/>
    <property type="project" value="InterPro"/>
</dbReference>
<dbReference type="InterPro" id="IPR027493">
    <property type="entry name" value="Ribosomal_bL31_B"/>
</dbReference>
<dbReference type="GO" id="GO:0005840">
    <property type="term" value="C:ribosome"/>
    <property type="evidence" value="ECO:0007669"/>
    <property type="project" value="UniProtKB-KW"/>
</dbReference>
<dbReference type="InterPro" id="IPR042105">
    <property type="entry name" value="Ribosomal_bL31_sf"/>
</dbReference>
<evidence type="ECO:0000256" key="2">
    <source>
        <dbReference type="ARBA" id="ARBA00023274"/>
    </source>
</evidence>
<dbReference type="NCBIfam" id="NF002462">
    <property type="entry name" value="PRK01678.1"/>
    <property type="match status" value="1"/>
</dbReference>
<evidence type="ECO:0000313" key="6">
    <source>
        <dbReference type="Proteomes" id="UP000176282"/>
    </source>
</evidence>